<feature type="chain" id="PRO_5045232934" description="DUF4431 domain-containing protein" evidence="1">
    <location>
        <begin position="18"/>
        <end position="212"/>
    </location>
</feature>
<dbReference type="Proteomes" id="UP000677515">
    <property type="component" value="Chromosome"/>
</dbReference>
<reference evidence="3 4" key="1">
    <citation type="submission" date="2021-01" db="EMBL/GenBank/DDBJ databases">
        <title>Complete genome sequence of Erwinia rhapontici MAFF 311153.</title>
        <authorList>
            <person name="Morohoshi T."/>
            <person name="Someya N."/>
        </authorList>
    </citation>
    <scope>NUCLEOTIDE SEQUENCE [LARGE SCALE GENOMIC DNA]</scope>
    <source>
        <strain evidence="3 4">MAFF 311153</strain>
    </source>
</reference>
<keyword evidence="4" id="KW-1185">Reference proteome</keyword>
<evidence type="ECO:0000313" key="4">
    <source>
        <dbReference type="Proteomes" id="UP000677515"/>
    </source>
</evidence>
<evidence type="ECO:0000313" key="3">
    <source>
        <dbReference type="EMBL" id="BCQ33261.1"/>
    </source>
</evidence>
<keyword evidence="1" id="KW-0732">Signal</keyword>
<sequence>MRRIALLCFTLSLGAHAASFDCTKASSVSEKLICTTPALSQADDQLAKVYHEAKTASGNSSEFRQMTKENWALREQCKTAACLSEWYSRSQQKYVALTTPPPTACPEEGTEVTLTGKLLRITFPGPPNYESVEQGDEAEVYWVLQADKPVCADDAANWGDQAQMQLLVQAGMYKTHRHLIGQRVRVNGSLLFAETGHHHTPMMIGVGKLEAE</sequence>
<evidence type="ECO:0000259" key="2">
    <source>
        <dbReference type="Pfam" id="PF14485"/>
    </source>
</evidence>
<dbReference type="EMBL" id="AP024329">
    <property type="protein sequence ID" value="BCQ33261.1"/>
    <property type="molecule type" value="Genomic_DNA"/>
</dbReference>
<name>A0ABN6DEQ5_ERWRD</name>
<dbReference type="RefSeq" id="WP_133843916.1">
    <property type="nucleotide sequence ID" value="NZ_AP024329.1"/>
</dbReference>
<gene>
    <name evidence="3" type="ORF">ERHA53_06040</name>
</gene>
<feature type="signal peptide" evidence="1">
    <location>
        <begin position="1"/>
        <end position="17"/>
    </location>
</feature>
<feature type="domain" description="DUF4431" evidence="2">
    <location>
        <begin position="163"/>
        <end position="209"/>
    </location>
</feature>
<evidence type="ECO:0000256" key="1">
    <source>
        <dbReference type="SAM" id="SignalP"/>
    </source>
</evidence>
<accession>A0ABN6DEQ5</accession>
<dbReference type="Pfam" id="PF14485">
    <property type="entry name" value="DUF4431"/>
    <property type="match status" value="1"/>
</dbReference>
<proteinExistence type="predicted"/>
<dbReference type="InterPro" id="IPR027826">
    <property type="entry name" value="DUF4431"/>
</dbReference>
<organism evidence="3 4">
    <name type="scientific">Erwinia rhapontici</name>
    <name type="common">Pectobacterium rhapontici</name>
    <dbReference type="NCBI Taxonomy" id="55212"/>
    <lineage>
        <taxon>Bacteria</taxon>
        <taxon>Pseudomonadati</taxon>
        <taxon>Pseudomonadota</taxon>
        <taxon>Gammaproteobacteria</taxon>
        <taxon>Enterobacterales</taxon>
        <taxon>Erwiniaceae</taxon>
        <taxon>Erwinia</taxon>
    </lineage>
</organism>
<protein>
    <recommendedName>
        <fullName evidence="2">DUF4431 domain-containing protein</fullName>
    </recommendedName>
</protein>